<sequence>MPTSLRDAFANLGLRAEYKGQPALLLPVTDELAGDLDAASIRQGVAGGQMLVSWNDGERRNGAVIDAGAKNDIYIFVRRTDGSDLRIAAGDMMDATLSVLGARNTARDNAAKVAEANAKARADYEAARGRGETPAEPEDRQPVFAENAFDRVPGFVACVLSAVEAARSDDLATEKEISELNTFMASLRELTRDELTSAERARADEAARLRAEIAMLAPGHAEARGARMPAAYEGDGEAARDLMESLPSDPNGLTAAQSSIMARSGNMDLARRLFSVATTTPLMQIERRALSHTGFKTFAQELARHENKAAGEAILPRIRAVTADGMPGYEDQWRGKIYTKDGADILLMRDRVAAYAYAWDSASRIAEINVDAALLRNFTAEDVPSEADLEALRAIKADLRHDNGAEVDFDWDDEDEEVLEDDGMDVGRGPRPAGY</sequence>
<evidence type="ECO:0000313" key="3">
    <source>
        <dbReference type="Proteomes" id="UP001207582"/>
    </source>
</evidence>
<name>A0ABT3J7A5_9RHOB</name>
<comment type="caution">
    <text evidence="2">The sequence shown here is derived from an EMBL/GenBank/DDBJ whole genome shotgun (WGS) entry which is preliminary data.</text>
</comment>
<evidence type="ECO:0000313" key="2">
    <source>
        <dbReference type="EMBL" id="MCW3783573.1"/>
    </source>
</evidence>
<feature type="compositionally biased region" description="Acidic residues" evidence="1">
    <location>
        <begin position="410"/>
        <end position="424"/>
    </location>
</feature>
<accession>A0ABT3J7A5</accession>
<dbReference type="Proteomes" id="UP001207582">
    <property type="component" value="Unassembled WGS sequence"/>
</dbReference>
<proteinExistence type="predicted"/>
<gene>
    <name evidence="2" type="ORF">OM960_18700</name>
</gene>
<protein>
    <submittedName>
        <fullName evidence="2">Uncharacterized protein</fullName>
    </submittedName>
</protein>
<keyword evidence="3" id="KW-1185">Reference proteome</keyword>
<feature type="region of interest" description="Disordered" evidence="1">
    <location>
        <begin position="410"/>
        <end position="435"/>
    </location>
</feature>
<dbReference type="RefSeq" id="WP_264773018.1">
    <property type="nucleotide sequence ID" value="NZ_JAPDOG010000021.1"/>
</dbReference>
<reference evidence="2 3" key="1">
    <citation type="submission" date="2022-10" db="EMBL/GenBank/DDBJ databases">
        <title>Defluviimonas sp. CAU 1641 isolated from mud.</title>
        <authorList>
            <person name="Kim W."/>
        </authorList>
    </citation>
    <scope>NUCLEOTIDE SEQUENCE [LARGE SCALE GENOMIC DNA]</scope>
    <source>
        <strain evidence="2 3">CAU 1641</strain>
    </source>
</reference>
<organism evidence="2 3">
    <name type="scientific">Defluviimonas salinarum</name>
    <dbReference type="NCBI Taxonomy" id="2992147"/>
    <lineage>
        <taxon>Bacteria</taxon>
        <taxon>Pseudomonadati</taxon>
        <taxon>Pseudomonadota</taxon>
        <taxon>Alphaproteobacteria</taxon>
        <taxon>Rhodobacterales</taxon>
        <taxon>Paracoccaceae</taxon>
        <taxon>Albidovulum</taxon>
    </lineage>
</organism>
<dbReference type="EMBL" id="JAPDOG010000021">
    <property type="protein sequence ID" value="MCW3783573.1"/>
    <property type="molecule type" value="Genomic_DNA"/>
</dbReference>
<evidence type="ECO:0000256" key="1">
    <source>
        <dbReference type="SAM" id="MobiDB-lite"/>
    </source>
</evidence>